<dbReference type="GO" id="GO:0006635">
    <property type="term" value="P:fatty acid beta-oxidation"/>
    <property type="evidence" value="ECO:0007669"/>
    <property type="project" value="TreeGrafter"/>
</dbReference>
<evidence type="ECO:0000256" key="7">
    <source>
        <dbReference type="ARBA" id="ARBA00023002"/>
    </source>
</evidence>
<keyword evidence="7 16" id="KW-0560">Oxidoreductase</keyword>
<dbReference type="EC" id="4.2.1.17" evidence="5"/>
<dbReference type="PANTHER" id="PTHR43612">
    <property type="entry name" value="TRIFUNCTIONAL ENZYME SUBUNIT ALPHA"/>
    <property type="match status" value="1"/>
</dbReference>
<proteinExistence type="inferred from homology"/>
<keyword evidence="11" id="KW-0511">Multifunctional enzyme</keyword>
<dbReference type="Pfam" id="PF02737">
    <property type="entry name" value="3HCDH_N"/>
    <property type="match status" value="1"/>
</dbReference>
<comment type="catalytic activity">
    <reaction evidence="12">
        <text>(3S)-hydroxyhexadecanoyl-CoA + NAD(+) = 3-oxohexadecanoyl-CoA + NADH + H(+)</text>
        <dbReference type="Rhea" id="RHEA:31159"/>
        <dbReference type="ChEBI" id="CHEBI:15378"/>
        <dbReference type="ChEBI" id="CHEBI:57349"/>
        <dbReference type="ChEBI" id="CHEBI:57540"/>
        <dbReference type="ChEBI" id="CHEBI:57945"/>
        <dbReference type="ChEBI" id="CHEBI:62613"/>
    </reaction>
    <physiologicalReaction direction="left-to-right" evidence="12">
        <dbReference type="Rhea" id="RHEA:31160"/>
    </physiologicalReaction>
</comment>
<dbReference type="AlphaFoldDB" id="A0A8S3RDS9"/>
<comment type="catalytic activity">
    <reaction evidence="13">
        <text>(3S)-hydroxydecanoyl-CoA + NAD(+) = 3-oxodecanoyl-CoA + NADH + H(+)</text>
        <dbReference type="Rhea" id="RHEA:31187"/>
        <dbReference type="ChEBI" id="CHEBI:15378"/>
        <dbReference type="ChEBI" id="CHEBI:57540"/>
        <dbReference type="ChEBI" id="CHEBI:57945"/>
        <dbReference type="ChEBI" id="CHEBI:62548"/>
        <dbReference type="ChEBI" id="CHEBI:62616"/>
    </reaction>
    <physiologicalReaction direction="left-to-right" evidence="13">
        <dbReference type="Rhea" id="RHEA:31188"/>
    </physiologicalReaction>
</comment>
<dbReference type="OrthoDB" id="10004768at2759"/>
<evidence type="ECO:0000313" key="17">
    <source>
        <dbReference type="Proteomes" id="UP000683360"/>
    </source>
</evidence>
<dbReference type="GO" id="GO:0004300">
    <property type="term" value="F:enoyl-CoA hydratase activity"/>
    <property type="evidence" value="ECO:0007669"/>
    <property type="project" value="UniProtKB-EC"/>
</dbReference>
<keyword evidence="17" id="KW-1185">Reference proteome</keyword>
<evidence type="ECO:0000259" key="14">
    <source>
        <dbReference type="Pfam" id="PF00725"/>
    </source>
</evidence>
<gene>
    <name evidence="16" type="ORF">MEDL_21747</name>
</gene>
<evidence type="ECO:0000256" key="3">
    <source>
        <dbReference type="ARBA" id="ARBA00007005"/>
    </source>
</evidence>
<evidence type="ECO:0000256" key="6">
    <source>
        <dbReference type="ARBA" id="ARBA00022832"/>
    </source>
</evidence>
<dbReference type="InterPro" id="IPR013328">
    <property type="entry name" value="6PGD_dom2"/>
</dbReference>
<dbReference type="PANTHER" id="PTHR43612:SF3">
    <property type="entry name" value="TRIFUNCTIONAL ENZYME SUBUNIT ALPHA, MITOCHONDRIAL"/>
    <property type="match status" value="1"/>
</dbReference>
<dbReference type="GO" id="GO:0070403">
    <property type="term" value="F:NAD+ binding"/>
    <property type="evidence" value="ECO:0007669"/>
    <property type="project" value="InterPro"/>
</dbReference>
<dbReference type="InterPro" id="IPR008927">
    <property type="entry name" value="6-PGluconate_DH-like_C_sf"/>
</dbReference>
<evidence type="ECO:0000256" key="12">
    <source>
        <dbReference type="ARBA" id="ARBA00047613"/>
    </source>
</evidence>
<dbReference type="InterPro" id="IPR001753">
    <property type="entry name" value="Enoyl-CoA_hydra/iso"/>
</dbReference>
<keyword evidence="8" id="KW-0520">NAD</keyword>
<comment type="caution">
    <text evidence="16">The sequence shown here is derived from an EMBL/GenBank/DDBJ whole genome shotgun (WGS) entry which is preliminary data.</text>
</comment>
<dbReference type="EMBL" id="CAJPWZ010001076">
    <property type="protein sequence ID" value="CAG2207487.1"/>
    <property type="molecule type" value="Genomic_DNA"/>
</dbReference>
<accession>A0A8S3RDS9</accession>
<dbReference type="SUPFAM" id="SSF52096">
    <property type="entry name" value="ClpP/crotonase"/>
    <property type="match status" value="1"/>
</dbReference>
<evidence type="ECO:0000256" key="4">
    <source>
        <dbReference type="ARBA" id="ARBA00008750"/>
    </source>
</evidence>
<dbReference type="SUPFAM" id="SSF51735">
    <property type="entry name" value="NAD(P)-binding Rossmann-fold domains"/>
    <property type="match status" value="1"/>
</dbReference>
<feature type="domain" description="3-hydroxyacyl-CoA dehydrogenase C-terminal" evidence="14">
    <location>
        <begin position="524"/>
        <end position="598"/>
    </location>
</feature>
<evidence type="ECO:0000259" key="15">
    <source>
        <dbReference type="Pfam" id="PF02737"/>
    </source>
</evidence>
<dbReference type="GO" id="GO:0016507">
    <property type="term" value="C:mitochondrial fatty acid beta-oxidation multienzyme complex"/>
    <property type="evidence" value="ECO:0007669"/>
    <property type="project" value="TreeGrafter"/>
</dbReference>
<comment type="similarity">
    <text evidence="4">In the N-terminal section; belongs to the enoyl-CoA hydratase/isomerase family.</text>
</comment>
<dbReference type="InterPro" id="IPR050136">
    <property type="entry name" value="FA_oxidation_alpha_subunit"/>
</dbReference>
<dbReference type="Pfam" id="PF00378">
    <property type="entry name" value="ECH_1"/>
    <property type="match status" value="1"/>
</dbReference>
<keyword evidence="10 16" id="KW-0456">Lyase</keyword>
<evidence type="ECO:0000256" key="2">
    <source>
        <dbReference type="ARBA" id="ARBA00005005"/>
    </source>
</evidence>
<comment type="catalytic activity">
    <reaction evidence="1">
        <text>(3S)-hydroxyhexadecanoyl-CoA = (2E)-hexadecenoyl-CoA + H2O</text>
        <dbReference type="Rhea" id="RHEA:31163"/>
        <dbReference type="ChEBI" id="CHEBI:15377"/>
        <dbReference type="ChEBI" id="CHEBI:61526"/>
        <dbReference type="ChEBI" id="CHEBI:62613"/>
    </reaction>
    <physiologicalReaction direction="right-to-left" evidence="1">
        <dbReference type="Rhea" id="RHEA:31165"/>
    </physiologicalReaction>
</comment>
<evidence type="ECO:0000256" key="8">
    <source>
        <dbReference type="ARBA" id="ARBA00023027"/>
    </source>
</evidence>
<protein>
    <recommendedName>
        <fullName evidence="5">enoyl-CoA hydratase</fullName>
        <ecNumber evidence="5">4.2.1.17</ecNumber>
    </recommendedName>
</protein>
<dbReference type="FunFam" id="3.90.226.10:FF:000011">
    <property type="entry name" value="Fatty acid oxidation complex subunit alpha"/>
    <property type="match status" value="1"/>
</dbReference>
<evidence type="ECO:0000256" key="13">
    <source>
        <dbReference type="ARBA" id="ARBA00048361"/>
    </source>
</evidence>
<dbReference type="SMR" id="A0A8S3RDS9"/>
<dbReference type="FunFam" id="3.40.50.720:FF:000009">
    <property type="entry name" value="Fatty oxidation complex, alpha subunit"/>
    <property type="match status" value="1"/>
</dbReference>
<organism evidence="16 17">
    <name type="scientific">Mytilus edulis</name>
    <name type="common">Blue mussel</name>
    <dbReference type="NCBI Taxonomy" id="6550"/>
    <lineage>
        <taxon>Eukaryota</taxon>
        <taxon>Metazoa</taxon>
        <taxon>Spiralia</taxon>
        <taxon>Lophotrochozoa</taxon>
        <taxon>Mollusca</taxon>
        <taxon>Bivalvia</taxon>
        <taxon>Autobranchia</taxon>
        <taxon>Pteriomorphia</taxon>
        <taxon>Mytilida</taxon>
        <taxon>Mytiloidea</taxon>
        <taxon>Mytilidae</taxon>
        <taxon>Mytilinae</taxon>
        <taxon>Mytilus</taxon>
    </lineage>
</organism>
<dbReference type="GO" id="GO:0016509">
    <property type="term" value="F:long-chain (3S)-3-hydroxyacyl-CoA dehydrogenase (NAD+) activity"/>
    <property type="evidence" value="ECO:0007669"/>
    <property type="project" value="TreeGrafter"/>
</dbReference>
<comment type="similarity">
    <text evidence="3">In the central section; belongs to the 3-hydroxyacyl-CoA dehydrogenase family.</text>
</comment>
<keyword evidence="6" id="KW-0276">Fatty acid metabolism</keyword>
<evidence type="ECO:0000256" key="11">
    <source>
        <dbReference type="ARBA" id="ARBA00023268"/>
    </source>
</evidence>
<dbReference type="Gene3D" id="1.10.1040.10">
    <property type="entry name" value="N-(1-d-carboxylethyl)-l-norvaline Dehydrogenase, domain 2"/>
    <property type="match status" value="1"/>
</dbReference>
<sequence length="722" mass="78815">MSSSMKILRACKFASSSFGRISQGEYRHFFSTGSCMNAHLNYQTVGDVAVIKFDTPNSKVNTLSIDVQQEFVDLFDRANTDSKVRSIVVASGKPGCFIAGADIGMLEQCKTAEELTSLSQKGQQIFQDVENCKKPVVAAIMGTCMGGGLEAALGCHYRIAVDDKKTKLAVPEVMLGLLPGAGGTQRLLRELPITDAMDMMLTGKNIPPKKAKKIGLVDHIVSPLGDGLKDAETRTMEYLHEVAVQTAKSLADRSLKKTNRSKSLMEKIMGRVIYSFGPDIILNQARKQVMKASGGHYPAPLKILDIVKTSLMNKPGSAAGYKAESEAFGELGMTTHSKALIGLYHGQTHCKKNRFGKPARETKHIAVLGAGLMGAGVVQVSIDKGYHVTMKDMSIEGLARGQEQVYAGLNKQSKRKKISTFERDHLMSFMDPTIDYSGFNKVDMVIEAVFEDINIKHKVVKEVEQHIPEHCIFASNTSALPINLIATASKRPEKFIGMHYFSPVDKMQLLEIITTDKTSKDTAGVGPKKLDALTKKFGFPVGAATLADEVGVDVAAHVAEDLGKVFGDRFGGGNVNVLKDMVKAGFLGRKAGKGCYIYEKGSKARPENQDALEIVKRYSVEPLAENTDVDIQHRLVSRFVNEAVLCLQEGILDSPLDGDIGAVFGLGFPPFMGGPFRYLDLYGAGQLVDKMLRYESLYGPQFKPCQMLLDHANDPTKRFHKA</sequence>
<comment type="pathway">
    <text evidence="2">Lipid metabolism; fatty acid beta-oxidation.</text>
</comment>
<dbReference type="Gene3D" id="3.40.50.720">
    <property type="entry name" value="NAD(P)-binding Rossmann-like Domain"/>
    <property type="match status" value="1"/>
</dbReference>
<dbReference type="Proteomes" id="UP000683360">
    <property type="component" value="Unassembled WGS sequence"/>
</dbReference>
<dbReference type="InterPro" id="IPR006108">
    <property type="entry name" value="3HC_DH_C"/>
</dbReference>
<dbReference type="Gene3D" id="3.90.226.10">
    <property type="entry name" value="2-enoyl-CoA Hydratase, Chain A, domain 1"/>
    <property type="match status" value="1"/>
</dbReference>
<evidence type="ECO:0000256" key="5">
    <source>
        <dbReference type="ARBA" id="ARBA00012076"/>
    </source>
</evidence>
<keyword evidence="9" id="KW-0443">Lipid metabolism</keyword>
<dbReference type="CDD" id="cd06558">
    <property type="entry name" value="crotonase-like"/>
    <property type="match status" value="1"/>
</dbReference>
<evidence type="ECO:0000256" key="1">
    <source>
        <dbReference type="ARBA" id="ARBA00000469"/>
    </source>
</evidence>
<dbReference type="InterPro" id="IPR006176">
    <property type="entry name" value="3-OHacyl-CoA_DH_NAD-bd"/>
</dbReference>
<dbReference type="InterPro" id="IPR029045">
    <property type="entry name" value="ClpP/crotonase-like_dom_sf"/>
</dbReference>
<evidence type="ECO:0000256" key="9">
    <source>
        <dbReference type="ARBA" id="ARBA00023098"/>
    </source>
</evidence>
<dbReference type="InterPro" id="IPR036291">
    <property type="entry name" value="NAD(P)-bd_dom_sf"/>
</dbReference>
<evidence type="ECO:0000256" key="10">
    <source>
        <dbReference type="ARBA" id="ARBA00023239"/>
    </source>
</evidence>
<reference evidence="16" key="1">
    <citation type="submission" date="2021-03" db="EMBL/GenBank/DDBJ databases">
        <authorList>
            <person name="Bekaert M."/>
        </authorList>
    </citation>
    <scope>NUCLEOTIDE SEQUENCE</scope>
</reference>
<dbReference type="Pfam" id="PF00725">
    <property type="entry name" value="3HCDH"/>
    <property type="match status" value="1"/>
</dbReference>
<name>A0A8S3RDS9_MYTED</name>
<dbReference type="SUPFAM" id="SSF48179">
    <property type="entry name" value="6-phosphogluconate dehydrogenase C-terminal domain-like"/>
    <property type="match status" value="2"/>
</dbReference>
<evidence type="ECO:0000313" key="16">
    <source>
        <dbReference type="EMBL" id="CAG2207487.1"/>
    </source>
</evidence>
<feature type="domain" description="3-hydroxyacyl-CoA dehydrogenase NAD binding" evidence="15">
    <location>
        <begin position="364"/>
        <end position="523"/>
    </location>
</feature>